<name>A0A2T4YTW1_9SPHN</name>
<proteinExistence type="predicted"/>
<protein>
    <submittedName>
        <fullName evidence="2">Uncharacterized protein Gcw-chp</fullName>
    </submittedName>
</protein>
<dbReference type="InterPro" id="IPR010239">
    <property type="entry name" value="CHP02001"/>
</dbReference>
<dbReference type="Pfam" id="PF09694">
    <property type="entry name" value="Gcw_chp"/>
    <property type="match status" value="1"/>
</dbReference>
<evidence type="ECO:0000256" key="1">
    <source>
        <dbReference type="SAM" id="SignalP"/>
    </source>
</evidence>
<dbReference type="EMBL" id="PZZN01000001">
    <property type="protein sequence ID" value="PTM47249.1"/>
    <property type="molecule type" value="Genomic_DNA"/>
</dbReference>
<dbReference type="AlphaFoldDB" id="A0A2T4YTW1"/>
<sequence>MIRRVRLAGLLGAASCGLITPAFAQDAGSVTLEVMSEEERRGLSWSEGRAALAGDIRGSRGRLDASARAVTLRNSVRHGGADAVVDLSVGTGWDLGAVRIRTDATGHAFVGARGRMDYVEAGVSASYAYGPLYATVGVIGAPSQRAIGGSNVHVYANANAGIPGTPFTILTELGHSSGSVSDPVRAERLRPGGSYTNWRLGLEHRRDRLTIGVDYVGTDISRTANATADRFADRRNAGDRIIGRVQVSF</sequence>
<dbReference type="Proteomes" id="UP000240996">
    <property type="component" value="Unassembled WGS sequence"/>
</dbReference>
<reference evidence="2 3" key="1">
    <citation type="submission" date="2018-04" db="EMBL/GenBank/DDBJ databases">
        <title>Genomic Encyclopedia of Type Strains, Phase III (KMG-III): the genomes of soil and plant-associated and newly described type strains.</title>
        <authorList>
            <person name="Whitman W."/>
        </authorList>
    </citation>
    <scope>NUCLEOTIDE SEQUENCE [LARGE SCALE GENOMIC DNA]</scope>
    <source>
        <strain evidence="2 3">NW12</strain>
    </source>
</reference>
<evidence type="ECO:0000313" key="3">
    <source>
        <dbReference type="Proteomes" id="UP000240996"/>
    </source>
</evidence>
<gene>
    <name evidence="2" type="ORF">C8J24_0636</name>
</gene>
<accession>A0A2T4YTW1</accession>
<comment type="caution">
    <text evidence="2">The sequence shown here is derived from an EMBL/GenBank/DDBJ whole genome shotgun (WGS) entry which is preliminary data.</text>
</comment>
<keyword evidence="3" id="KW-1185">Reference proteome</keyword>
<dbReference type="RefSeq" id="WP_107930227.1">
    <property type="nucleotide sequence ID" value="NZ_PZZN01000001.1"/>
</dbReference>
<feature type="chain" id="PRO_5015557803" evidence="1">
    <location>
        <begin position="25"/>
        <end position="249"/>
    </location>
</feature>
<evidence type="ECO:0000313" key="2">
    <source>
        <dbReference type="EMBL" id="PTM47249.1"/>
    </source>
</evidence>
<feature type="signal peptide" evidence="1">
    <location>
        <begin position="1"/>
        <end position="24"/>
    </location>
</feature>
<keyword evidence="1" id="KW-0732">Signal</keyword>
<organism evidence="2 3">
    <name type="scientific">Sphingomonas aerolata</name>
    <dbReference type="NCBI Taxonomy" id="185951"/>
    <lineage>
        <taxon>Bacteria</taxon>
        <taxon>Pseudomonadati</taxon>
        <taxon>Pseudomonadota</taxon>
        <taxon>Alphaproteobacteria</taxon>
        <taxon>Sphingomonadales</taxon>
        <taxon>Sphingomonadaceae</taxon>
        <taxon>Sphingomonas</taxon>
    </lineage>
</organism>